<reference evidence="1 2" key="1">
    <citation type="submission" date="2021-06" db="EMBL/GenBank/DDBJ databases">
        <authorList>
            <person name="Palmer J.M."/>
        </authorList>
    </citation>
    <scope>NUCLEOTIDE SEQUENCE [LARGE SCALE GENOMIC DNA]</scope>
    <source>
        <strain evidence="1 2">GA_2019</strain>
        <tissue evidence="1">Muscle</tissue>
    </source>
</reference>
<dbReference type="InterPro" id="IPR011044">
    <property type="entry name" value="Quino_amine_DH_bsu"/>
</dbReference>
<sequence length="123" mass="13955">MIVSYKYRATCVQYRLVVRDVSSLQILQLYTCLDQISHMEWSSDSLFILCAMYKRGLVQVWSLEQPDWHCKIDEGSIGLVSSRWSPDGRHILNTTELSWLDGSMNLLPVCGSNGPGFVPSVNL</sequence>
<dbReference type="InterPro" id="IPR015943">
    <property type="entry name" value="WD40/YVTN_repeat-like_dom_sf"/>
</dbReference>
<dbReference type="PANTHER" id="PTHR16220">
    <property type="entry name" value="WD REPEAT PROTEIN 8-RELATED"/>
    <property type="match status" value="1"/>
</dbReference>
<comment type="caution">
    <text evidence="1">The sequence shown here is derived from an EMBL/GenBank/DDBJ whole genome shotgun (WGS) entry which is preliminary data.</text>
</comment>
<dbReference type="EMBL" id="JAHRIO010050560">
    <property type="protein sequence ID" value="MEQ2174674.1"/>
    <property type="molecule type" value="Genomic_DNA"/>
</dbReference>
<organism evidence="1 2">
    <name type="scientific">Goodea atripinnis</name>
    <dbReference type="NCBI Taxonomy" id="208336"/>
    <lineage>
        <taxon>Eukaryota</taxon>
        <taxon>Metazoa</taxon>
        <taxon>Chordata</taxon>
        <taxon>Craniata</taxon>
        <taxon>Vertebrata</taxon>
        <taxon>Euteleostomi</taxon>
        <taxon>Actinopterygii</taxon>
        <taxon>Neopterygii</taxon>
        <taxon>Teleostei</taxon>
        <taxon>Neoteleostei</taxon>
        <taxon>Acanthomorphata</taxon>
        <taxon>Ovalentaria</taxon>
        <taxon>Atherinomorphae</taxon>
        <taxon>Cyprinodontiformes</taxon>
        <taxon>Goodeidae</taxon>
        <taxon>Goodea</taxon>
    </lineage>
</organism>
<dbReference type="InterPro" id="IPR052778">
    <property type="entry name" value="Centrosome-WD_assoc"/>
</dbReference>
<dbReference type="Gene3D" id="2.130.10.10">
    <property type="entry name" value="YVTN repeat-like/Quinoprotein amine dehydrogenase"/>
    <property type="match status" value="1"/>
</dbReference>
<dbReference type="PANTHER" id="PTHR16220:SF0">
    <property type="entry name" value="WD REPEAT-CONTAINING PROTEIN WRAP73"/>
    <property type="match status" value="1"/>
</dbReference>
<name>A0ABV0NV24_9TELE</name>
<dbReference type="SUPFAM" id="SSF50969">
    <property type="entry name" value="YVTN repeat-like/Quinoprotein amine dehydrogenase"/>
    <property type="match status" value="1"/>
</dbReference>
<keyword evidence="2" id="KW-1185">Reference proteome</keyword>
<evidence type="ECO:0000313" key="2">
    <source>
        <dbReference type="Proteomes" id="UP001476798"/>
    </source>
</evidence>
<evidence type="ECO:0000313" key="1">
    <source>
        <dbReference type="EMBL" id="MEQ2174674.1"/>
    </source>
</evidence>
<gene>
    <name evidence="1" type="primary">WRAP73</name>
    <name evidence="1" type="ORF">GOODEAATRI_010149</name>
</gene>
<dbReference type="Proteomes" id="UP001476798">
    <property type="component" value="Unassembled WGS sequence"/>
</dbReference>
<proteinExistence type="predicted"/>
<protein>
    <submittedName>
        <fullName evidence="1">WD repeat-containing protein wrap73</fullName>
    </submittedName>
</protein>
<accession>A0ABV0NV24</accession>